<protein>
    <submittedName>
        <fullName evidence="1">Uncharacterized protein</fullName>
    </submittedName>
</protein>
<evidence type="ECO:0000313" key="1">
    <source>
        <dbReference type="EMBL" id="JAH91760.1"/>
    </source>
</evidence>
<organism evidence="1">
    <name type="scientific">Anguilla anguilla</name>
    <name type="common">European freshwater eel</name>
    <name type="synonym">Muraena anguilla</name>
    <dbReference type="NCBI Taxonomy" id="7936"/>
    <lineage>
        <taxon>Eukaryota</taxon>
        <taxon>Metazoa</taxon>
        <taxon>Chordata</taxon>
        <taxon>Craniata</taxon>
        <taxon>Vertebrata</taxon>
        <taxon>Euteleostomi</taxon>
        <taxon>Actinopterygii</taxon>
        <taxon>Neopterygii</taxon>
        <taxon>Teleostei</taxon>
        <taxon>Anguilliformes</taxon>
        <taxon>Anguillidae</taxon>
        <taxon>Anguilla</taxon>
    </lineage>
</organism>
<reference evidence="1" key="2">
    <citation type="journal article" date="2015" name="Fish Shellfish Immunol.">
        <title>Early steps in the European eel (Anguilla anguilla)-Vibrio vulnificus interaction in the gills: Role of the RtxA13 toxin.</title>
        <authorList>
            <person name="Callol A."/>
            <person name="Pajuelo D."/>
            <person name="Ebbesson L."/>
            <person name="Teles M."/>
            <person name="MacKenzie S."/>
            <person name="Amaro C."/>
        </authorList>
    </citation>
    <scope>NUCLEOTIDE SEQUENCE</scope>
</reference>
<accession>A0A0E9WQE3</accession>
<sequence>MHTSSYSPYDRHNVSSQLDITCIICTDTFDALFGKCTQPDSVFCQQSFKGREKTQRMSSGLDS</sequence>
<dbReference type="EMBL" id="GBXM01016817">
    <property type="protein sequence ID" value="JAH91760.1"/>
    <property type="molecule type" value="Transcribed_RNA"/>
</dbReference>
<reference evidence="1" key="1">
    <citation type="submission" date="2014-11" db="EMBL/GenBank/DDBJ databases">
        <authorList>
            <person name="Amaro Gonzalez C."/>
        </authorList>
    </citation>
    <scope>NUCLEOTIDE SEQUENCE</scope>
</reference>
<dbReference type="AlphaFoldDB" id="A0A0E9WQE3"/>
<name>A0A0E9WQE3_ANGAN</name>
<proteinExistence type="predicted"/>